<evidence type="ECO:0000313" key="1">
    <source>
        <dbReference type="EMBL" id="KAI8005183.1"/>
    </source>
</evidence>
<name>A0ACC0GX16_9ERIC</name>
<reference evidence="1 2" key="1">
    <citation type="journal article" date="2022" name="Plant J.">
        <title>Chromosome-level genome of Camellia lanceoleosa provides a valuable resource for understanding genome evolution and self-incompatibility.</title>
        <authorList>
            <person name="Gong W."/>
            <person name="Xiao S."/>
            <person name="Wang L."/>
            <person name="Liao Z."/>
            <person name="Chang Y."/>
            <person name="Mo W."/>
            <person name="Hu G."/>
            <person name="Li W."/>
            <person name="Zhao G."/>
            <person name="Zhu H."/>
            <person name="Hu X."/>
            <person name="Ji K."/>
            <person name="Xiang X."/>
            <person name="Song Q."/>
            <person name="Yuan D."/>
            <person name="Jin S."/>
            <person name="Zhang L."/>
        </authorList>
    </citation>
    <scope>NUCLEOTIDE SEQUENCE [LARGE SCALE GENOMIC DNA]</scope>
    <source>
        <strain evidence="1">SQ_2022a</strain>
    </source>
</reference>
<keyword evidence="2" id="KW-1185">Reference proteome</keyword>
<sequence>MASTFSGDETTPFFSFLGAASALVFSCRGAAYRTTKSGVGVASMGVMRPELVMKSIVPVVMAGVLGIYGLIIVVIIFLR</sequence>
<gene>
    <name evidence="1" type="ORF">LOK49_LG08G00390</name>
</gene>
<evidence type="ECO:0000313" key="2">
    <source>
        <dbReference type="Proteomes" id="UP001060215"/>
    </source>
</evidence>
<dbReference type="Proteomes" id="UP001060215">
    <property type="component" value="Chromosome 9"/>
</dbReference>
<organism evidence="1 2">
    <name type="scientific">Camellia lanceoleosa</name>
    <dbReference type="NCBI Taxonomy" id="1840588"/>
    <lineage>
        <taxon>Eukaryota</taxon>
        <taxon>Viridiplantae</taxon>
        <taxon>Streptophyta</taxon>
        <taxon>Embryophyta</taxon>
        <taxon>Tracheophyta</taxon>
        <taxon>Spermatophyta</taxon>
        <taxon>Magnoliopsida</taxon>
        <taxon>eudicotyledons</taxon>
        <taxon>Gunneridae</taxon>
        <taxon>Pentapetalae</taxon>
        <taxon>asterids</taxon>
        <taxon>Ericales</taxon>
        <taxon>Theaceae</taxon>
        <taxon>Camellia</taxon>
    </lineage>
</organism>
<dbReference type="EMBL" id="CM045766">
    <property type="protein sequence ID" value="KAI8005183.1"/>
    <property type="molecule type" value="Genomic_DNA"/>
</dbReference>
<comment type="caution">
    <text evidence="1">The sequence shown here is derived from an EMBL/GenBank/DDBJ whole genome shotgun (WGS) entry which is preliminary data.</text>
</comment>
<proteinExistence type="predicted"/>
<accession>A0ACC0GX16</accession>
<protein>
    <submittedName>
        <fullName evidence="1">V-type proton ATPase subunit c2</fullName>
    </submittedName>
</protein>